<dbReference type="Proteomes" id="UP000187429">
    <property type="component" value="Unassembled WGS sequence"/>
</dbReference>
<sequence>MDLPGSDFSAQKFFPLKPGGDCVVIYWQDHATSPTAPLTKPPLLPNNKIDDSTQNTAQPNSNHNNSDAELINSESDPEPDQTKLNNELLPDAITKDPFFANLLKNAEAYSKNDKNKKSIKRKAKDVEDDYDINDPFIDDSELLFMDGHAHSRVQNQRKNKLLLGPAPATTSENPSDVSILNEHGNILLDLELLDRPHPSDFFVYYGILEDSEHSSDDQTPLQNSIQNNPITPAQSNPPQSRFFSSNNKSLPKPIASKNSSDFIPISSVFPKNTLKSPQKISKKQNIPPRDKPTRNSLNAKLSPNQLKSITNSHTKLLQSIPPSPELTSSLEYIKSKVQPGVITNKNHFPYVLKSPLRKVCTAAMNLTLEYEACILSELPLPPNLTPSESSFSSDSFITQQNNNVASIPPLTLVSSTDPSFGHVPTVNKTQIAQSNDNRIVSWEAASDILDISIVYKSLTSFLPWSKATLRRIIIKLIGKNYQDFKELQLQNIEKCLAKKISESIVNSAALSNNPNNQQNSNNSSNLQINSTTSNNKSTFNSTAENNQKFVWNTVIRQLLFQYIKVYMEINGVNLSPIESENSTQERVKNQKLRRDAYAKLLHLWPNNTMSTSLIGKEYSYKKSAVASRIRKSLGSMAPNNKITSNLSSAYTPPIISKNLLFPSKSASATNKSTVNQSKTPTNTSVEHKNDRHSIGLIPTAGIKKIASSIEQKIIDLESKFPDTSSKSNFENLPTSDSAKSKMKISQVLNNQNQSEPIKIYGVDKQNNSSTSASNVSSFPPANKSSINGKTGESSNIKLTSSVNNCNSQFNNQSESNQSYLNNDANKNSNSILHPSHNIKKGSMQSGLDESLHSALLNKKKQPNLTQFLKKQEVIRSQHISKKNDVHIPKQNKINQQSDSYNLTPLYQESNGYHDQLHHNTLPAKKSMISNKYQQQSSQFNRARHNIHSVSPTHISLNSGSENNNNNNDNNKEYNRSDSINIEKSINIDPKPIPISKLHTILGISENKKRTSSTHNKHDVSNNNKPIHRSSDGANLSNFRDNNSTSKGITIKNCSKVEKASNNKKGHPYYKK</sequence>
<feature type="domain" description="Ubinuclein middle" evidence="2">
    <location>
        <begin position="453"/>
        <end position="614"/>
    </location>
</feature>
<feature type="region of interest" description="Disordered" evidence="1">
    <location>
        <begin position="720"/>
        <end position="744"/>
    </location>
</feature>
<feature type="compositionally biased region" description="Polar residues" evidence="1">
    <location>
        <begin position="667"/>
        <end position="684"/>
    </location>
</feature>
<keyword evidence="4" id="KW-1185">Reference proteome</keyword>
<feature type="region of interest" description="Disordered" evidence="1">
    <location>
        <begin position="511"/>
        <end position="540"/>
    </location>
</feature>
<proteinExistence type="predicted"/>
<feature type="region of interest" description="Disordered" evidence="1">
    <location>
        <begin position="212"/>
        <end position="256"/>
    </location>
</feature>
<evidence type="ECO:0000313" key="3">
    <source>
        <dbReference type="EMBL" id="OMJ29325.1"/>
    </source>
</evidence>
<feature type="region of interest" description="Disordered" evidence="1">
    <location>
        <begin position="273"/>
        <end position="299"/>
    </location>
</feature>
<organism evidence="3 4">
    <name type="scientific">Smittium culicis</name>
    <dbReference type="NCBI Taxonomy" id="133412"/>
    <lineage>
        <taxon>Eukaryota</taxon>
        <taxon>Fungi</taxon>
        <taxon>Fungi incertae sedis</taxon>
        <taxon>Zoopagomycota</taxon>
        <taxon>Kickxellomycotina</taxon>
        <taxon>Harpellomycetes</taxon>
        <taxon>Harpellales</taxon>
        <taxon>Legeriomycetaceae</taxon>
        <taxon>Smittium</taxon>
    </lineage>
</organism>
<feature type="compositionally biased region" description="Polar residues" evidence="1">
    <location>
        <begin position="721"/>
        <end position="737"/>
    </location>
</feature>
<dbReference type="InterPro" id="IPR026947">
    <property type="entry name" value="UBN_middle_dom"/>
</dbReference>
<dbReference type="EMBL" id="LSSM01000316">
    <property type="protein sequence ID" value="OMJ29325.1"/>
    <property type="molecule type" value="Genomic_DNA"/>
</dbReference>
<gene>
    <name evidence="3" type="ORF">AYI69_g1177</name>
</gene>
<accession>A0A1R1YR51</accession>
<feature type="compositionally biased region" description="Polar residues" evidence="1">
    <location>
        <begin position="52"/>
        <end position="67"/>
    </location>
</feature>
<protein>
    <recommendedName>
        <fullName evidence="2">Ubinuclein middle domain-containing protein</fullName>
    </recommendedName>
</protein>
<evidence type="ECO:0000256" key="1">
    <source>
        <dbReference type="SAM" id="MobiDB-lite"/>
    </source>
</evidence>
<feature type="compositionally biased region" description="Polar residues" evidence="1">
    <location>
        <begin position="782"/>
        <end position="799"/>
    </location>
</feature>
<name>A0A1R1YR51_9FUNG</name>
<evidence type="ECO:0000259" key="2">
    <source>
        <dbReference type="Pfam" id="PF14075"/>
    </source>
</evidence>
<evidence type="ECO:0000313" key="4">
    <source>
        <dbReference type="Proteomes" id="UP000187429"/>
    </source>
</evidence>
<feature type="region of interest" description="Disordered" evidence="1">
    <location>
        <begin position="1005"/>
        <end position="1047"/>
    </location>
</feature>
<feature type="compositionally biased region" description="Polar residues" evidence="1">
    <location>
        <begin position="217"/>
        <end position="249"/>
    </location>
</feature>
<dbReference type="AlphaFoldDB" id="A0A1R1YR51"/>
<feature type="compositionally biased region" description="Low complexity" evidence="1">
    <location>
        <begin position="766"/>
        <end position="777"/>
    </location>
</feature>
<dbReference type="Pfam" id="PF14075">
    <property type="entry name" value="UBN_AB"/>
    <property type="match status" value="1"/>
</dbReference>
<feature type="region of interest" description="Disordered" evidence="1">
    <location>
        <begin position="951"/>
        <end position="974"/>
    </location>
</feature>
<feature type="region of interest" description="Disordered" evidence="1">
    <location>
        <begin position="34"/>
        <end position="84"/>
    </location>
</feature>
<feature type="region of interest" description="Disordered" evidence="1">
    <location>
        <begin position="764"/>
        <end position="835"/>
    </location>
</feature>
<dbReference type="OrthoDB" id="5576775at2759"/>
<feature type="compositionally biased region" description="Low complexity" evidence="1">
    <location>
        <begin position="800"/>
        <end position="818"/>
    </location>
</feature>
<comment type="caution">
    <text evidence="3">The sequence shown here is derived from an EMBL/GenBank/DDBJ whole genome shotgun (WGS) entry which is preliminary data.</text>
</comment>
<feature type="compositionally biased region" description="Polar residues" evidence="1">
    <location>
        <begin position="819"/>
        <end position="832"/>
    </location>
</feature>
<feature type="compositionally biased region" description="Polar residues" evidence="1">
    <location>
        <begin position="1031"/>
        <end position="1047"/>
    </location>
</feature>
<feature type="compositionally biased region" description="Polar residues" evidence="1">
    <location>
        <begin position="951"/>
        <end position="961"/>
    </location>
</feature>
<feature type="region of interest" description="Disordered" evidence="1">
    <location>
        <begin position="667"/>
        <end position="689"/>
    </location>
</feature>
<reference evidence="4" key="1">
    <citation type="submission" date="2017-01" db="EMBL/GenBank/DDBJ databases">
        <authorList>
            <person name="Wang Y."/>
            <person name="White M."/>
            <person name="Kvist S."/>
            <person name="Moncalvo J.-M."/>
        </authorList>
    </citation>
    <scope>NUCLEOTIDE SEQUENCE [LARGE SCALE GENOMIC DNA]</scope>
    <source>
        <strain evidence="4">ID-206-W2</strain>
    </source>
</reference>